<reference evidence="2" key="1">
    <citation type="submission" date="2016-06" db="EMBL/GenBank/DDBJ databases">
        <authorList>
            <person name="Cuomo C."/>
            <person name="Litvintseva A."/>
            <person name="Heitman J."/>
            <person name="Chen Y."/>
            <person name="Sun S."/>
            <person name="Springer D."/>
            <person name="Dromer F."/>
            <person name="Young S."/>
            <person name="Zeng Q."/>
            <person name="Chapman S."/>
            <person name="Gujja S."/>
            <person name="Saif S."/>
            <person name="Birren B."/>
        </authorList>
    </citation>
    <scope>NUCLEOTIDE SEQUENCE</scope>
    <source>
        <strain evidence="2">CBS 7841</strain>
    </source>
</reference>
<evidence type="ECO:0000313" key="2">
    <source>
        <dbReference type="EMBL" id="WVN86999.1"/>
    </source>
</evidence>
<sequence>MKSVLPLGTRLSVSQTLPGSSKKHLLNPDATTGESLPWSSTAPSTLHLIFPQPTPATHLALTFQGGFVGTSVNVWVAEESDSEAEGEVGLGLEYGGKLHPEDRNKRQVFELPYPPSGILSSEAEPEDKSRQLPLLTELKLEFEQSSDHYNRVTLYSLEVLGQ</sequence>
<dbReference type="AlphaFoldDB" id="A0A1E3IRJ4"/>
<organism evidence="2 3">
    <name type="scientific">Cryptococcus depauperatus CBS 7841</name>
    <dbReference type="NCBI Taxonomy" id="1295531"/>
    <lineage>
        <taxon>Eukaryota</taxon>
        <taxon>Fungi</taxon>
        <taxon>Dikarya</taxon>
        <taxon>Basidiomycota</taxon>
        <taxon>Agaricomycotina</taxon>
        <taxon>Tremellomycetes</taxon>
        <taxon>Tremellales</taxon>
        <taxon>Cryptococcaceae</taxon>
        <taxon>Cryptococcus</taxon>
    </lineage>
</organism>
<dbReference type="Proteomes" id="UP000094043">
    <property type="component" value="Chromosome 2"/>
</dbReference>
<dbReference type="OrthoDB" id="10052260at2759"/>
<name>A0A1E3IRJ4_9TREE</name>
<evidence type="ECO:0000256" key="1">
    <source>
        <dbReference type="SAM" id="MobiDB-lite"/>
    </source>
</evidence>
<reference evidence="2" key="3">
    <citation type="submission" date="2024-01" db="EMBL/GenBank/DDBJ databases">
        <authorList>
            <person name="Coelho M.A."/>
            <person name="David-Palma M."/>
            <person name="Shea T."/>
            <person name="Sun S."/>
            <person name="Cuomo C.A."/>
            <person name="Heitman J."/>
        </authorList>
    </citation>
    <scope>NUCLEOTIDE SEQUENCE</scope>
    <source>
        <strain evidence="2">CBS 7841</strain>
    </source>
</reference>
<feature type="compositionally biased region" description="Polar residues" evidence="1">
    <location>
        <begin position="29"/>
        <end position="38"/>
    </location>
</feature>
<accession>A0A1E3IRJ4</accession>
<keyword evidence="3" id="KW-1185">Reference proteome</keyword>
<gene>
    <name evidence="2" type="ORF">L203_102174</name>
</gene>
<dbReference type="EMBL" id="CP143785">
    <property type="protein sequence ID" value="WVN86999.1"/>
    <property type="molecule type" value="Genomic_DNA"/>
</dbReference>
<dbReference type="KEGG" id="cdep:91086386"/>
<reference evidence="2" key="2">
    <citation type="journal article" date="2022" name="Elife">
        <title>Obligate sexual reproduction of a homothallic fungus closely related to the Cryptococcus pathogenic species complex.</title>
        <authorList>
            <person name="Passer A.R."/>
            <person name="Clancey S.A."/>
            <person name="Shea T."/>
            <person name="David-Palma M."/>
            <person name="Averette A.F."/>
            <person name="Boekhout T."/>
            <person name="Porcel B.M."/>
            <person name="Nowrousian M."/>
            <person name="Cuomo C.A."/>
            <person name="Sun S."/>
            <person name="Heitman J."/>
            <person name="Coelho M.A."/>
        </authorList>
    </citation>
    <scope>NUCLEOTIDE SEQUENCE</scope>
    <source>
        <strain evidence="2">CBS 7841</strain>
    </source>
</reference>
<evidence type="ECO:0000313" key="3">
    <source>
        <dbReference type="Proteomes" id="UP000094043"/>
    </source>
</evidence>
<feature type="region of interest" description="Disordered" evidence="1">
    <location>
        <begin position="15"/>
        <end position="38"/>
    </location>
</feature>
<dbReference type="VEuPathDB" id="FungiDB:L203_01430"/>
<proteinExistence type="predicted"/>
<dbReference type="RefSeq" id="XP_066067699.1">
    <property type="nucleotide sequence ID" value="XM_066211602.1"/>
</dbReference>
<dbReference type="GeneID" id="91086386"/>
<protein>
    <submittedName>
        <fullName evidence="2">Uncharacterized protein</fullName>
    </submittedName>
</protein>